<dbReference type="Gene3D" id="1.10.10.10">
    <property type="entry name" value="Winged helix-like DNA-binding domain superfamily/Winged helix DNA-binding domain"/>
    <property type="match status" value="1"/>
</dbReference>
<keyword evidence="3" id="KW-0804">Transcription</keyword>
<reference evidence="5 6" key="1">
    <citation type="journal article" date="2020" name="Microorganisms">
        <title>Osmotic Adaptation and Compatible Solute Biosynthesis of Phototrophic Bacteria as Revealed from Genome Analyses.</title>
        <authorList>
            <person name="Imhoff J.F."/>
            <person name="Rahn T."/>
            <person name="Kunzel S."/>
            <person name="Keller A."/>
            <person name="Neulinger S.C."/>
        </authorList>
    </citation>
    <scope>NUCLEOTIDE SEQUENCE [LARGE SCALE GENOMIC DNA]</scope>
    <source>
        <strain evidence="5 6">DSM 25653</strain>
    </source>
</reference>
<dbReference type="SMART" id="SM00419">
    <property type="entry name" value="HTH_CRP"/>
    <property type="match status" value="1"/>
</dbReference>
<name>A0A9X0WCZ1_9GAMM</name>
<dbReference type="Gene3D" id="2.60.120.10">
    <property type="entry name" value="Jelly Rolls"/>
    <property type="match status" value="1"/>
</dbReference>
<dbReference type="InterPro" id="IPR014710">
    <property type="entry name" value="RmlC-like_jellyroll"/>
</dbReference>
<organism evidence="5 6">
    <name type="scientific">Lamprobacter modestohalophilus</name>
    <dbReference type="NCBI Taxonomy" id="1064514"/>
    <lineage>
        <taxon>Bacteria</taxon>
        <taxon>Pseudomonadati</taxon>
        <taxon>Pseudomonadota</taxon>
        <taxon>Gammaproteobacteria</taxon>
        <taxon>Chromatiales</taxon>
        <taxon>Chromatiaceae</taxon>
        <taxon>Lamprobacter</taxon>
    </lineage>
</organism>
<dbReference type="EMBL" id="NRRY01000046">
    <property type="protein sequence ID" value="MBK1620703.1"/>
    <property type="molecule type" value="Genomic_DNA"/>
</dbReference>
<dbReference type="RefSeq" id="WP_200247980.1">
    <property type="nucleotide sequence ID" value="NZ_NRRY01000046.1"/>
</dbReference>
<gene>
    <name evidence="5" type="ORF">CKO42_20165</name>
</gene>
<keyword evidence="1" id="KW-0805">Transcription regulation</keyword>
<evidence type="ECO:0000259" key="4">
    <source>
        <dbReference type="SMART" id="SM00419"/>
    </source>
</evidence>
<evidence type="ECO:0000313" key="5">
    <source>
        <dbReference type="EMBL" id="MBK1620703.1"/>
    </source>
</evidence>
<comment type="caution">
    <text evidence="5">The sequence shown here is derived from an EMBL/GenBank/DDBJ whole genome shotgun (WGS) entry which is preliminary data.</text>
</comment>
<evidence type="ECO:0000256" key="1">
    <source>
        <dbReference type="ARBA" id="ARBA00023015"/>
    </source>
</evidence>
<dbReference type="Proteomes" id="UP001138768">
    <property type="component" value="Unassembled WGS sequence"/>
</dbReference>
<feature type="domain" description="HTH crp-type" evidence="4">
    <location>
        <begin position="168"/>
        <end position="216"/>
    </location>
</feature>
<evidence type="ECO:0000313" key="6">
    <source>
        <dbReference type="Proteomes" id="UP001138768"/>
    </source>
</evidence>
<dbReference type="SUPFAM" id="SSF46785">
    <property type="entry name" value="Winged helix' DNA-binding domain"/>
    <property type="match status" value="1"/>
</dbReference>
<protein>
    <recommendedName>
        <fullName evidence="4">HTH crp-type domain-containing protein</fullName>
    </recommendedName>
</protein>
<dbReference type="InterPro" id="IPR018490">
    <property type="entry name" value="cNMP-bd_dom_sf"/>
</dbReference>
<dbReference type="GO" id="GO:0003677">
    <property type="term" value="F:DNA binding"/>
    <property type="evidence" value="ECO:0007669"/>
    <property type="project" value="UniProtKB-KW"/>
</dbReference>
<evidence type="ECO:0000256" key="2">
    <source>
        <dbReference type="ARBA" id="ARBA00023125"/>
    </source>
</evidence>
<dbReference type="Pfam" id="PF13545">
    <property type="entry name" value="HTH_Crp_2"/>
    <property type="match status" value="1"/>
</dbReference>
<evidence type="ECO:0000256" key="3">
    <source>
        <dbReference type="ARBA" id="ARBA00023163"/>
    </source>
</evidence>
<dbReference type="AlphaFoldDB" id="A0A9X0WCZ1"/>
<dbReference type="InterPro" id="IPR036388">
    <property type="entry name" value="WH-like_DNA-bd_sf"/>
</dbReference>
<dbReference type="InterPro" id="IPR012318">
    <property type="entry name" value="HTH_CRP"/>
</dbReference>
<keyword evidence="2" id="KW-0238">DNA-binding</keyword>
<dbReference type="GO" id="GO:0006355">
    <property type="term" value="P:regulation of DNA-templated transcription"/>
    <property type="evidence" value="ECO:0007669"/>
    <property type="project" value="InterPro"/>
</dbReference>
<keyword evidence="6" id="KW-1185">Reference proteome</keyword>
<dbReference type="InterPro" id="IPR036390">
    <property type="entry name" value="WH_DNA-bd_sf"/>
</dbReference>
<dbReference type="SUPFAM" id="SSF51206">
    <property type="entry name" value="cAMP-binding domain-like"/>
    <property type="match status" value="1"/>
</dbReference>
<accession>A0A9X0WCZ1</accession>
<proteinExistence type="predicted"/>
<sequence length="224" mass="24830">MRPSSNGQTERLSVLQQRLLAYGVEHEVNTGEQFDVRLAQACIGIVLRGQLRVIWEQDGEVSDIALLRTGDWVNAQGFLLEETSAHTVYRAAAFTRLLLIDIAQLNARLADGVLAELQAPLHQALARYLTRQMTTLSARLHQVRFADTESLILQVLQEATTWPSAMSHPDGTLVMAPCKVIAERIGCARATVSRLLGDLMRAGRLRREGRRLLLLDEPLGAEQG</sequence>